<keyword evidence="1" id="KW-0812">Transmembrane</keyword>
<organism evidence="2 3">
    <name type="scientific">Pragia fontium</name>
    <dbReference type="NCBI Taxonomy" id="82985"/>
    <lineage>
        <taxon>Bacteria</taxon>
        <taxon>Pseudomonadati</taxon>
        <taxon>Pseudomonadota</taxon>
        <taxon>Gammaproteobacteria</taxon>
        <taxon>Enterobacterales</taxon>
        <taxon>Budviciaceae</taxon>
        <taxon>Pragia</taxon>
    </lineage>
</organism>
<accession>A0ABQ5LDY4</accession>
<reference evidence="2" key="1">
    <citation type="submission" date="2022-06" db="EMBL/GenBank/DDBJ databases">
        <title>Draft genome sequences of Pragia fontium str. JCM24417.</title>
        <authorList>
            <person name="Wakabayashi Y."/>
            <person name="Kojima K."/>
        </authorList>
    </citation>
    <scope>NUCLEOTIDE SEQUENCE</scope>
    <source>
        <strain evidence="2">JCM 24417</strain>
    </source>
</reference>
<name>A0ABQ5LDY4_9GAMM</name>
<proteinExistence type="predicted"/>
<evidence type="ECO:0000256" key="1">
    <source>
        <dbReference type="SAM" id="Phobius"/>
    </source>
</evidence>
<gene>
    <name evidence="2" type="ORF">SOASR032_03190</name>
</gene>
<dbReference type="Proteomes" id="UP001059610">
    <property type="component" value="Unassembled WGS sequence"/>
</dbReference>
<dbReference type="RefSeq" id="WP_047780927.1">
    <property type="nucleotide sequence ID" value="NZ_BRLJ01000001.1"/>
</dbReference>
<comment type="caution">
    <text evidence="2">The sequence shown here is derived from an EMBL/GenBank/DDBJ whole genome shotgun (WGS) entry which is preliminary data.</text>
</comment>
<sequence length="160" mass="18583">MRNIKLTVITTLIVTALFFSGIYLFYFSHQNNFSCSTNATFLFETNKQESEAQMVSHMRFRFNNGKGINLITGYLQFSGREYVINRKVMFDYTTNKNHSYSLVNTDVIMEKTDNLPKDLAERYLYRFSAEKHGSTHLTIINMNSGKKLFSSGTLPYFICE</sequence>
<keyword evidence="1" id="KW-0472">Membrane</keyword>
<dbReference type="EMBL" id="BRLJ01000001">
    <property type="protein sequence ID" value="GKX61750.1"/>
    <property type="molecule type" value="Genomic_DNA"/>
</dbReference>
<evidence type="ECO:0000313" key="2">
    <source>
        <dbReference type="EMBL" id="GKX61750.1"/>
    </source>
</evidence>
<feature type="transmembrane region" description="Helical" evidence="1">
    <location>
        <begin position="7"/>
        <end position="26"/>
    </location>
</feature>
<evidence type="ECO:0008006" key="4">
    <source>
        <dbReference type="Google" id="ProtNLM"/>
    </source>
</evidence>
<evidence type="ECO:0000313" key="3">
    <source>
        <dbReference type="Proteomes" id="UP001059610"/>
    </source>
</evidence>
<keyword evidence="1" id="KW-1133">Transmembrane helix</keyword>
<protein>
    <recommendedName>
        <fullName evidence="4">FidL-like membrane protein</fullName>
    </recommendedName>
</protein>
<keyword evidence="3" id="KW-1185">Reference proteome</keyword>